<dbReference type="RefSeq" id="WP_139987315.1">
    <property type="nucleotide sequence ID" value="NZ_DAMDJA010000050.1"/>
</dbReference>
<proteinExistence type="predicted"/>
<dbReference type="InterPro" id="IPR050171">
    <property type="entry name" value="MFS_Transporters"/>
</dbReference>
<dbReference type="AlphaFoldDB" id="A0A5C5BBI5"/>
<evidence type="ECO:0000256" key="1">
    <source>
        <dbReference type="ARBA" id="ARBA00004651"/>
    </source>
</evidence>
<sequence length="427" mass="46627">MPPPRNPMVATLLSLRGNGRASVYTEPMWGLSMQLVLPYASVFMLALGVHDAQIGLLATIFTLSQVVFGLLSGVITDKLGRRVTTAVFDIVAWSVPCLVWALAQDFWWFLVASVINGAWQVTQNSWDCLLVEDVDRSEIPRVYSLIKVAADFSALFAPIAALLVANLGLVPAVRILYVNAFVIMSLKIWLLYRFTTETATGLVRMEQTRGVSIWSALRGYRPVLGLIVRSRGTIFSLAIAAIVAAVALITSTFWQVVISQRLGVPDALLPFFPMVRSLLSVLFLFTVIARLTHARSLKAPTLVGFAVYLAGQLLLVSIPASEGSADTRTYVMLAGCLVLDAFGAGILFMISESLVALHVDRHERSRVMAVQRTAVMLVTAPFGWFSGWLSAMDRSWPFVLTSVLLLLGLVVAARLWVTTHDETGTAA</sequence>
<dbReference type="Gene3D" id="1.20.1250.20">
    <property type="entry name" value="MFS general substrate transporter like domains"/>
    <property type="match status" value="1"/>
</dbReference>
<comment type="subcellular location">
    <subcellularLocation>
        <location evidence="1">Cell membrane</location>
        <topology evidence="1">Multi-pass membrane protein</topology>
    </subcellularLocation>
</comment>
<dbReference type="InterPro" id="IPR020846">
    <property type="entry name" value="MFS_dom"/>
</dbReference>
<feature type="transmembrane region" description="Helical" evidence="7">
    <location>
        <begin position="90"/>
        <end position="110"/>
    </location>
</feature>
<evidence type="ECO:0000313" key="10">
    <source>
        <dbReference type="Proteomes" id="UP000313849"/>
    </source>
</evidence>
<feature type="transmembrane region" description="Helical" evidence="7">
    <location>
        <begin position="56"/>
        <end position="75"/>
    </location>
</feature>
<feature type="transmembrane region" description="Helical" evidence="7">
    <location>
        <begin position="31"/>
        <end position="49"/>
    </location>
</feature>
<feature type="transmembrane region" description="Helical" evidence="7">
    <location>
        <begin position="369"/>
        <end position="389"/>
    </location>
</feature>
<reference evidence="9 10" key="1">
    <citation type="submission" date="2019-06" db="EMBL/GenBank/DDBJ databases">
        <title>Draft genome sequence of Miniimonas arenae KCTC 19750T isolated from sea sand.</title>
        <authorList>
            <person name="Park S.-J."/>
        </authorList>
    </citation>
    <scope>NUCLEOTIDE SEQUENCE [LARGE SCALE GENOMIC DNA]</scope>
    <source>
        <strain evidence="9 10">KCTC 19750</strain>
    </source>
</reference>
<dbReference type="EMBL" id="VENP01000046">
    <property type="protein sequence ID" value="TNU73422.1"/>
    <property type="molecule type" value="Genomic_DNA"/>
</dbReference>
<feature type="transmembrane region" description="Helical" evidence="7">
    <location>
        <begin position="175"/>
        <end position="195"/>
    </location>
</feature>
<comment type="caution">
    <text evidence="9">The sequence shown here is derived from an EMBL/GenBank/DDBJ whole genome shotgun (WGS) entry which is preliminary data.</text>
</comment>
<evidence type="ECO:0000259" key="8">
    <source>
        <dbReference type="PROSITE" id="PS50850"/>
    </source>
</evidence>
<keyword evidence="6 7" id="KW-0472">Membrane</keyword>
<feature type="transmembrane region" description="Helical" evidence="7">
    <location>
        <begin position="301"/>
        <end position="318"/>
    </location>
</feature>
<gene>
    <name evidence="9" type="ORF">FH969_11355</name>
</gene>
<dbReference type="Pfam" id="PF07690">
    <property type="entry name" value="MFS_1"/>
    <property type="match status" value="1"/>
</dbReference>
<keyword evidence="2" id="KW-0813">Transport</keyword>
<dbReference type="GO" id="GO:0005886">
    <property type="term" value="C:plasma membrane"/>
    <property type="evidence" value="ECO:0007669"/>
    <property type="project" value="UniProtKB-SubCell"/>
</dbReference>
<dbReference type="OrthoDB" id="8952229at2"/>
<evidence type="ECO:0000256" key="4">
    <source>
        <dbReference type="ARBA" id="ARBA00022692"/>
    </source>
</evidence>
<keyword evidence="10" id="KW-1185">Reference proteome</keyword>
<keyword evidence="4 7" id="KW-0812">Transmembrane</keyword>
<accession>A0A5C5BBI5</accession>
<dbReference type="InterPro" id="IPR036259">
    <property type="entry name" value="MFS_trans_sf"/>
</dbReference>
<keyword evidence="3" id="KW-1003">Cell membrane</keyword>
<dbReference type="InterPro" id="IPR011701">
    <property type="entry name" value="MFS"/>
</dbReference>
<dbReference type="Proteomes" id="UP000313849">
    <property type="component" value="Unassembled WGS sequence"/>
</dbReference>
<feature type="transmembrane region" description="Helical" evidence="7">
    <location>
        <begin position="330"/>
        <end position="357"/>
    </location>
</feature>
<keyword evidence="5 7" id="KW-1133">Transmembrane helix</keyword>
<evidence type="ECO:0000256" key="5">
    <source>
        <dbReference type="ARBA" id="ARBA00022989"/>
    </source>
</evidence>
<feature type="transmembrane region" description="Helical" evidence="7">
    <location>
        <begin position="395"/>
        <end position="417"/>
    </location>
</feature>
<dbReference type="GO" id="GO:0022857">
    <property type="term" value="F:transmembrane transporter activity"/>
    <property type="evidence" value="ECO:0007669"/>
    <property type="project" value="InterPro"/>
</dbReference>
<feature type="transmembrane region" description="Helical" evidence="7">
    <location>
        <begin position="148"/>
        <end position="169"/>
    </location>
</feature>
<feature type="domain" description="Major facilitator superfamily (MFS) profile" evidence="8">
    <location>
        <begin position="18"/>
        <end position="420"/>
    </location>
</feature>
<name>A0A5C5BBI5_9MICO</name>
<evidence type="ECO:0000313" key="9">
    <source>
        <dbReference type="EMBL" id="TNU73422.1"/>
    </source>
</evidence>
<evidence type="ECO:0000256" key="6">
    <source>
        <dbReference type="ARBA" id="ARBA00023136"/>
    </source>
</evidence>
<evidence type="ECO:0000256" key="2">
    <source>
        <dbReference type="ARBA" id="ARBA00022448"/>
    </source>
</evidence>
<evidence type="ECO:0000256" key="3">
    <source>
        <dbReference type="ARBA" id="ARBA00022475"/>
    </source>
</evidence>
<organism evidence="9 10">
    <name type="scientific">Miniimonas arenae</name>
    <dbReference type="NCBI Taxonomy" id="676201"/>
    <lineage>
        <taxon>Bacteria</taxon>
        <taxon>Bacillati</taxon>
        <taxon>Actinomycetota</taxon>
        <taxon>Actinomycetes</taxon>
        <taxon>Micrococcales</taxon>
        <taxon>Beutenbergiaceae</taxon>
        <taxon>Miniimonas</taxon>
    </lineage>
</organism>
<evidence type="ECO:0000256" key="7">
    <source>
        <dbReference type="SAM" id="Phobius"/>
    </source>
</evidence>
<dbReference type="SUPFAM" id="SSF103473">
    <property type="entry name" value="MFS general substrate transporter"/>
    <property type="match status" value="1"/>
</dbReference>
<protein>
    <submittedName>
        <fullName evidence="9">MFS transporter</fullName>
    </submittedName>
</protein>
<dbReference type="PANTHER" id="PTHR23517">
    <property type="entry name" value="RESISTANCE PROTEIN MDTM, PUTATIVE-RELATED-RELATED"/>
    <property type="match status" value="1"/>
</dbReference>
<dbReference type="PROSITE" id="PS50850">
    <property type="entry name" value="MFS"/>
    <property type="match status" value="1"/>
</dbReference>
<feature type="transmembrane region" description="Helical" evidence="7">
    <location>
        <begin position="234"/>
        <end position="256"/>
    </location>
</feature>
<feature type="transmembrane region" description="Helical" evidence="7">
    <location>
        <begin position="268"/>
        <end position="289"/>
    </location>
</feature>